<dbReference type="AlphaFoldDB" id="A0AB38YG33"/>
<evidence type="ECO:0000313" key="1">
    <source>
        <dbReference type="EMBL" id="WLD58344.1"/>
    </source>
</evidence>
<protein>
    <submittedName>
        <fullName evidence="1">Uncharacterized protein</fullName>
    </submittedName>
</protein>
<sequence>MAFAVLTSMMLTLVAMLHHWHRGTHLTVSMFTVLHIVLGASGDGKKQHPYQ</sequence>
<dbReference type="EMBL" id="CP101717">
    <property type="protein sequence ID" value="WLD58344.1"/>
    <property type="molecule type" value="Genomic_DNA"/>
</dbReference>
<name>A0AB38YG33_9GAMM</name>
<organism evidence="1">
    <name type="scientific">Salinispirillum sp. LH 10-3-1</name>
    <dbReference type="NCBI Taxonomy" id="2952525"/>
    <lineage>
        <taxon>Bacteria</taxon>
        <taxon>Pseudomonadati</taxon>
        <taxon>Pseudomonadota</taxon>
        <taxon>Gammaproteobacteria</taxon>
        <taxon>Oceanospirillales</taxon>
        <taxon>Saccharospirillaceae</taxon>
        <taxon>Salinispirillum</taxon>
    </lineage>
</organism>
<dbReference type="RefSeq" id="WP_304995630.1">
    <property type="nucleotide sequence ID" value="NZ_CP101717.1"/>
</dbReference>
<gene>
    <name evidence="1" type="ORF">NFC81_00780</name>
</gene>
<reference evidence="1" key="1">
    <citation type="submission" date="2022-07" db="EMBL/GenBank/DDBJ databases">
        <title>Complete genome sequence of Salinispirillum sp. LH10-3-1 capable of multiple carbohydrate inversion isolated from a soda lake.</title>
        <authorList>
            <person name="Liu J."/>
            <person name="Zhai Y."/>
            <person name="Zhang H."/>
            <person name="Yang H."/>
            <person name="Qu J."/>
            <person name="Li J."/>
        </authorList>
    </citation>
    <scope>NUCLEOTIDE SEQUENCE</scope>
    <source>
        <strain evidence="1">LH 10-3-1</strain>
    </source>
</reference>
<accession>A0AB38YG33</accession>
<proteinExistence type="predicted"/>